<comment type="caution">
    <text evidence="3">The sequence shown here is derived from an EMBL/GenBank/DDBJ whole genome shotgun (WGS) entry which is preliminary data.</text>
</comment>
<dbReference type="SMR" id="A0A482XJ71"/>
<feature type="region of interest" description="Disordered" evidence="1">
    <location>
        <begin position="340"/>
        <end position="366"/>
    </location>
</feature>
<evidence type="ECO:0000313" key="3">
    <source>
        <dbReference type="EMBL" id="RZF45549.1"/>
    </source>
</evidence>
<evidence type="ECO:0000256" key="2">
    <source>
        <dbReference type="SAM" id="SignalP"/>
    </source>
</evidence>
<reference evidence="3 4" key="1">
    <citation type="journal article" date="2017" name="Gigascience">
        <title>Genome sequence of the small brown planthopper, Laodelphax striatellus.</title>
        <authorList>
            <person name="Zhu J."/>
            <person name="Jiang F."/>
            <person name="Wang X."/>
            <person name="Yang P."/>
            <person name="Bao Y."/>
            <person name="Zhao W."/>
            <person name="Wang W."/>
            <person name="Lu H."/>
            <person name="Wang Q."/>
            <person name="Cui N."/>
            <person name="Li J."/>
            <person name="Chen X."/>
            <person name="Luo L."/>
            <person name="Yu J."/>
            <person name="Kang L."/>
            <person name="Cui F."/>
        </authorList>
    </citation>
    <scope>NUCLEOTIDE SEQUENCE [LARGE SCALE GENOMIC DNA]</scope>
    <source>
        <strain evidence="3">Lst14</strain>
    </source>
</reference>
<feature type="compositionally biased region" description="Polar residues" evidence="1">
    <location>
        <begin position="88"/>
        <end position="98"/>
    </location>
</feature>
<keyword evidence="4" id="KW-1185">Reference proteome</keyword>
<evidence type="ECO:0000256" key="1">
    <source>
        <dbReference type="SAM" id="MobiDB-lite"/>
    </source>
</evidence>
<feature type="compositionally biased region" description="Polar residues" evidence="1">
    <location>
        <begin position="571"/>
        <end position="583"/>
    </location>
</feature>
<sequence>MLLEINFLLLLISAVFAIPPISDIDEKGLKSDSDDKLTNSIDDSLDDRPKRSYESGGYQWGSPNQADPFNPAYSPPNNYYGYGRNGNDFPSGSNNPFLQPSFDRGQPNNGKNPLQEVMGKALESVIVQSVRQLLDMTPLGSGQGDFMRSARSARSVENVLKISEPKEEKPGKANVIEKLGSSKDSHSLEKREVFSGEEDDDSVEDPELIRQQILQQNIMKEMKRRKRMRQQAYQQSLKKNQEKINNQKINQSRESWEQGMDDEQKLEYLSNYQKQLMDLYREKQNRLDKSLGKIRGGSKHSTSYSPSQQAKSMIEDYPPIDRRDIYSKKNKAKPFLSQKYSTEGEIDNSKYRKESSDQGQSFIRQNSEETPQNVMMNMGARRSEWSQQSWDQNNQYVQQPGRIKDNSIKKLGSKSMMQQNLNQLNKPEVSTWRPQIQQTSQNQQFFNEFPPQNNMMTQQISDGIPGKQRFQRISTEVCKDGFTPSGIPCTMDATQNQMNDGSFMNTPSNQEILLQPPTLIKRYVTYSNRFIPPPSAVVEPVTDQEMLSGEGKPQNNFDRTSSIARRFSDDGGSSSQEQRNQANEGMMNGWTGQ</sequence>
<feature type="chain" id="PRO_5019761709" evidence="2">
    <location>
        <begin position="18"/>
        <end position="593"/>
    </location>
</feature>
<evidence type="ECO:0000313" key="4">
    <source>
        <dbReference type="Proteomes" id="UP000291343"/>
    </source>
</evidence>
<proteinExistence type="predicted"/>
<gene>
    <name evidence="3" type="ORF">LSTR_LSTR005751</name>
</gene>
<feature type="compositionally biased region" description="Acidic residues" evidence="1">
    <location>
        <begin position="195"/>
        <end position="204"/>
    </location>
</feature>
<dbReference type="Proteomes" id="UP000291343">
    <property type="component" value="Unassembled WGS sequence"/>
</dbReference>
<feature type="region of interest" description="Disordered" evidence="1">
    <location>
        <begin position="546"/>
        <end position="593"/>
    </location>
</feature>
<feature type="compositionally biased region" description="Polar residues" evidence="1">
    <location>
        <begin position="553"/>
        <end position="563"/>
    </location>
</feature>
<feature type="region of interest" description="Disordered" evidence="1">
    <location>
        <begin position="175"/>
        <end position="204"/>
    </location>
</feature>
<feature type="compositionally biased region" description="Basic and acidic residues" evidence="1">
    <location>
        <begin position="180"/>
        <end position="194"/>
    </location>
</feature>
<dbReference type="OrthoDB" id="6638340at2759"/>
<dbReference type="AlphaFoldDB" id="A0A482XJ71"/>
<feature type="region of interest" description="Disordered" evidence="1">
    <location>
        <begin position="290"/>
        <end position="319"/>
    </location>
</feature>
<accession>A0A482XJ71</accession>
<dbReference type="EMBL" id="QKKF02008850">
    <property type="protein sequence ID" value="RZF45549.1"/>
    <property type="molecule type" value="Genomic_DNA"/>
</dbReference>
<organism evidence="3 4">
    <name type="scientific">Laodelphax striatellus</name>
    <name type="common">Small brown planthopper</name>
    <name type="synonym">Delphax striatella</name>
    <dbReference type="NCBI Taxonomy" id="195883"/>
    <lineage>
        <taxon>Eukaryota</taxon>
        <taxon>Metazoa</taxon>
        <taxon>Ecdysozoa</taxon>
        <taxon>Arthropoda</taxon>
        <taxon>Hexapoda</taxon>
        <taxon>Insecta</taxon>
        <taxon>Pterygota</taxon>
        <taxon>Neoptera</taxon>
        <taxon>Paraneoptera</taxon>
        <taxon>Hemiptera</taxon>
        <taxon>Auchenorrhyncha</taxon>
        <taxon>Fulgoroidea</taxon>
        <taxon>Delphacidae</taxon>
        <taxon>Criomorphinae</taxon>
        <taxon>Laodelphax</taxon>
    </lineage>
</organism>
<feature type="region of interest" description="Disordered" evidence="1">
    <location>
        <begin position="25"/>
        <end position="112"/>
    </location>
</feature>
<feature type="compositionally biased region" description="Low complexity" evidence="1">
    <location>
        <begin position="68"/>
        <end position="87"/>
    </location>
</feature>
<feature type="compositionally biased region" description="Basic and acidic residues" evidence="1">
    <location>
        <begin position="25"/>
        <end position="37"/>
    </location>
</feature>
<feature type="compositionally biased region" description="Polar residues" evidence="1">
    <location>
        <begin position="357"/>
        <end position="366"/>
    </location>
</feature>
<keyword evidence="2" id="KW-0732">Signal</keyword>
<feature type="signal peptide" evidence="2">
    <location>
        <begin position="1"/>
        <end position="17"/>
    </location>
</feature>
<dbReference type="InParanoid" id="A0A482XJ71"/>
<name>A0A482XJ71_LAOST</name>
<feature type="compositionally biased region" description="Polar residues" evidence="1">
    <location>
        <begin position="299"/>
        <end position="311"/>
    </location>
</feature>
<protein>
    <submittedName>
        <fullName evidence="3">Uncharacterized protein</fullName>
    </submittedName>
</protein>
<feature type="compositionally biased region" description="Basic and acidic residues" evidence="1">
    <location>
        <begin position="347"/>
        <end position="356"/>
    </location>
</feature>